<dbReference type="Pfam" id="PF13899">
    <property type="entry name" value="Thioredoxin_7"/>
    <property type="match status" value="1"/>
</dbReference>
<feature type="transmembrane region" description="Helical" evidence="18">
    <location>
        <begin position="210"/>
        <end position="237"/>
    </location>
</feature>
<evidence type="ECO:0000256" key="7">
    <source>
        <dbReference type="ARBA" id="ARBA00022729"/>
    </source>
</evidence>
<feature type="transmembrane region" description="Helical" evidence="18">
    <location>
        <begin position="466"/>
        <end position="487"/>
    </location>
</feature>
<accession>Q07WX1</accession>
<gene>
    <name evidence="18" type="primary">dsbD</name>
    <name evidence="20" type="ordered locus">Sfri_3666</name>
</gene>
<evidence type="ECO:0000256" key="15">
    <source>
        <dbReference type="ARBA" id="ARBA00023284"/>
    </source>
</evidence>
<keyword evidence="10 18" id="KW-1133">Transmembrane helix</keyword>
<dbReference type="GO" id="GO:0047134">
    <property type="term" value="F:protein-disulfide reductase [NAD(P)H] activity"/>
    <property type="evidence" value="ECO:0007669"/>
    <property type="project" value="UniProtKB-UniRule"/>
</dbReference>
<dbReference type="eggNOG" id="COG4232">
    <property type="taxonomic scope" value="Bacteria"/>
</dbReference>
<dbReference type="AlphaFoldDB" id="Q07WX1"/>
<feature type="transmembrane region" description="Helical" evidence="18">
    <location>
        <begin position="258"/>
        <end position="278"/>
    </location>
</feature>
<dbReference type="PROSITE" id="PS51352">
    <property type="entry name" value="THIOREDOXIN_2"/>
    <property type="match status" value="1"/>
</dbReference>
<proteinExistence type="inferred from homology"/>
<dbReference type="InterPro" id="IPR028250">
    <property type="entry name" value="DsbDN"/>
</dbReference>
<dbReference type="PANTHER" id="PTHR32234">
    <property type="entry name" value="THIOL:DISULFIDE INTERCHANGE PROTEIN DSBD"/>
    <property type="match status" value="1"/>
</dbReference>
<evidence type="ECO:0000256" key="2">
    <source>
        <dbReference type="ARBA" id="ARBA00007241"/>
    </source>
</evidence>
<dbReference type="InterPro" id="IPR035671">
    <property type="entry name" value="DsbD_gamma"/>
</dbReference>
<keyword evidence="9 18" id="KW-0249">Electron transport</keyword>
<dbReference type="HAMAP" id="MF_00399">
    <property type="entry name" value="DbsD"/>
    <property type="match status" value="1"/>
</dbReference>
<dbReference type="SUPFAM" id="SSF74863">
    <property type="entry name" value="Thiol:disulfide interchange protein DsbD, N-terminal domain (DsbD-alpha)"/>
    <property type="match status" value="1"/>
</dbReference>
<dbReference type="SUPFAM" id="SSF52833">
    <property type="entry name" value="Thioredoxin-like"/>
    <property type="match status" value="1"/>
</dbReference>
<dbReference type="GO" id="GO:0017004">
    <property type="term" value="P:cytochrome complex assembly"/>
    <property type="evidence" value="ECO:0007669"/>
    <property type="project" value="UniProtKB-UniRule"/>
</dbReference>
<keyword evidence="12 18" id="KW-0520">NAD</keyword>
<keyword evidence="14 18" id="KW-1015">Disulfide bond</keyword>
<protein>
    <recommendedName>
        <fullName evidence="18">Thiol:disulfide interchange protein DsbD</fullName>
        <ecNumber evidence="18">1.8.1.8</ecNumber>
    </recommendedName>
    <alternativeName>
        <fullName evidence="18">Protein-disulfide reductase</fullName>
        <shortName evidence="18">Disulfide reductase</shortName>
    </alternativeName>
</protein>
<dbReference type="NCBIfam" id="NF001419">
    <property type="entry name" value="PRK00293.1"/>
    <property type="match status" value="1"/>
</dbReference>
<evidence type="ECO:0000256" key="11">
    <source>
        <dbReference type="ARBA" id="ARBA00023002"/>
    </source>
</evidence>
<dbReference type="Gene3D" id="2.60.40.1250">
    <property type="entry name" value="Thiol:disulfide interchange protein DsbD, N-terminal domain"/>
    <property type="match status" value="1"/>
</dbReference>
<comment type="similarity">
    <text evidence="2 18">Belongs to the thioredoxin family. DsbD subfamily.</text>
</comment>
<comment type="subcellular location">
    <subcellularLocation>
        <location evidence="1 18">Cell inner membrane</location>
        <topology evidence="1 18">Multi-pass membrane protein</topology>
    </subcellularLocation>
</comment>
<evidence type="ECO:0000256" key="10">
    <source>
        <dbReference type="ARBA" id="ARBA00022989"/>
    </source>
</evidence>
<evidence type="ECO:0000256" key="4">
    <source>
        <dbReference type="ARBA" id="ARBA00022475"/>
    </source>
</evidence>
<evidence type="ECO:0000256" key="12">
    <source>
        <dbReference type="ARBA" id="ARBA00023027"/>
    </source>
</evidence>
<organism evidence="20 21">
    <name type="scientific">Shewanella frigidimarina (strain NCIMB 400)</name>
    <dbReference type="NCBI Taxonomy" id="318167"/>
    <lineage>
        <taxon>Bacteria</taxon>
        <taxon>Pseudomonadati</taxon>
        <taxon>Pseudomonadota</taxon>
        <taxon>Gammaproteobacteria</taxon>
        <taxon>Alteromonadales</taxon>
        <taxon>Shewanellaceae</taxon>
        <taxon>Shewanella</taxon>
    </lineage>
</organism>
<sequence length="628" mass="68683" precursor="true">MDKRQLTIMKKLVAICLTSLLMMSSILLAPAAHSANVLSNKFSFLSSEPELMKVNDAFVFDYQQQGNQLKINFVIAEGYYLYRDKLQFSVDGAVIGDIELPHGKNHHDEYFGDQEVFYSFVEIPIAFKEAQADAVFHVTFMGCAEGTLCYPPTKHDVTLTAIEANDGTLSSKKVIGAPDDAQASTTATDAPAAPITQQDTLNQMLQNDSLLWTLVIFFGLGIGLALTPCVFPMYPILSGIIVGQGKKLSTAKAFTLSMAYVQGMAITYSLLGLVVASAGLKFQAALQHPAILIFLAVMFVLLSLSMFGMYDLKLPSKWQEKMNSMSNNQKGGNLIGVFMMGVISGLVASPCTTAPLSGVLIYVAQSGDLLQGFLALYVLSMGMGLPLLVIGTSGGKILPRAGAWMDIIKTIFGFLLISVSIVMIGRIWPGLVSDLLWSLWAICLVAYLMHQNRLSEFNWKQSTRGVFLLLALMASFSYGFQAIMTGFGHKTPDITQAGVEGKTQNKENHFIRIKSLEDLEVELDKASISGKTVMLDLYADWCVACKEFEAITFKNKDVATRMSQMVLLQADVTASDDIDITLLEHYGVLGLPTLLMFNSDGKQREDLRVTGFMGPKDFAAHLDILLAK</sequence>
<keyword evidence="5 18" id="KW-0997">Cell inner membrane</keyword>
<feature type="disulfide bond" description="Redox-active" evidence="18">
    <location>
        <begin position="229"/>
        <end position="351"/>
    </location>
</feature>
<comment type="catalytic activity">
    <reaction evidence="17 18">
        <text>[protein]-dithiol + NADP(+) = [protein]-disulfide + NADPH + H(+)</text>
        <dbReference type="Rhea" id="RHEA:18753"/>
        <dbReference type="Rhea" id="RHEA-COMP:10593"/>
        <dbReference type="Rhea" id="RHEA-COMP:10594"/>
        <dbReference type="ChEBI" id="CHEBI:15378"/>
        <dbReference type="ChEBI" id="CHEBI:29950"/>
        <dbReference type="ChEBI" id="CHEBI:50058"/>
        <dbReference type="ChEBI" id="CHEBI:57783"/>
        <dbReference type="ChEBI" id="CHEBI:58349"/>
        <dbReference type="EC" id="1.8.1.8"/>
    </reaction>
</comment>
<dbReference type="Pfam" id="PF02683">
    <property type="entry name" value="DsbD_TM"/>
    <property type="match status" value="1"/>
</dbReference>
<evidence type="ECO:0000256" key="14">
    <source>
        <dbReference type="ARBA" id="ARBA00023157"/>
    </source>
</evidence>
<dbReference type="Pfam" id="PF11412">
    <property type="entry name" value="DsbD_N"/>
    <property type="match status" value="1"/>
</dbReference>
<comment type="function">
    <text evidence="18">Required to facilitate the formation of correct disulfide bonds in some periplasmic proteins and for the assembly of the periplasmic c-type cytochromes. Acts by transferring electrons from cytoplasmic thioredoxin to the periplasm. This transfer involves a cascade of disulfide bond formation and reduction steps.</text>
</comment>
<keyword evidence="3 18" id="KW-0813">Transport</keyword>
<dbReference type="InterPro" id="IPR013766">
    <property type="entry name" value="Thioredoxin_domain"/>
</dbReference>
<dbReference type="STRING" id="318167.Sfri_3666"/>
<dbReference type="GO" id="GO:0005886">
    <property type="term" value="C:plasma membrane"/>
    <property type="evidence" value="ECO:0007669"/>
    <property type="project" value="UniProtKB-SubCell"/>
</dbReference>
<evidence type="ECO:0000313" key="21">
    <source>
        <dbReference type="Proteomes" id="UP000000684"/>
    </source>
</evidence>
<keyword evidence="11 18" id="KW-0560">Oxidoreductase</keyword>
<feature type="disulfide bond" description="Redox-active" evidence="18">
    <location>
        <begin position="542"/>
        <end position="545"/>
    </location>
</feature>
<evidence type="ECO:0000313" key="20">
    <source>
        <dbReference type="EMBL" id="ABI73493.1"/>
    </source>
</evidence>
<dbReference type="GO" id="GO:0009055">
    <property type="term" value="F:electron transfer activity"/>
    <property type="evidence" value="ECO:0007669"/>
    <property type="project" value="UniProtKB-UniRule"/>
</dbReference>
<dbReference type="InterPro" id="IPR022910">
    <property type="entry name" value="Thiol_diS_interchange_DbsD"/>
</dbReference>
<dbReference type="InterPro" id="IPR003834">
    <property type="entry name" value="Cyt_c_assmbl_TM_dom"/>
</dbReference>
<feature type="transmembrane region" description="Helical" evidence="18">
    <location>
        <begin position="331"/>
        <end position="349"/>
    </location>
</feature>
<dbReference type="PANTHER" id="PTHR32234:SF0">
    <property type="entry name" value="THIOL:DISULFIDE INTERCHANGE PROTEIN DSBD"/>
    <property type="match status" value="1"/>
</dbReference>
<reference evidence="20 21" key="1">
    <citation type="submission" date="2006-08" db="EMBL/GenBank/DDBJ databases">
        <title>Complete sequence of Shewanella frigidimarina NCIMB 400.</title>
        <authorList>
            <consortium name="US DOE Joint Genome Institute"/>
            <person name="Copeland A."/>
            <person name="Lucas S."/>
            <person name="Lapidus A."/>
            <person name="Barry K."/>
            <person name="Detter J.C."/>
            <person name="Glavina del Rio T."/>
            <person name="Hammon N."/>
            <person name="Israni S."/>
            <person name="Dalin E."/>
            <person name="Tice H."/>
            <person name="Pitluck S."/>
            <person name="Fredrickson J.K."/>
            <person name="Kolker E."/>
            <person name="McCuel L.A."/>
            <person name="DiChristina T."/>
            <person name="Nealson K.H."/>
            <person name="Newman D."/>
            <person name="Tiedje J.M."/>
            <person name="Zhou J."/>
            <person name="Romine M.F."/>
            <person name="Culley D.E."/>
            <person name="Serres M."/>
            <person name="Chertkov O."/>
            <person name="Brettin T."/>
            <person name="Bruce D."/>
            <person name="Han C."/>
            <person name="Tapia R."/>
            <person name="Gilna P."/>
            <person name="Schmutz J."/>
            <person name="Larimer F."/>
            <person name="Land M."/>
            <person name="Hauser L."/>
            <person name="Kyrpides N."/>
            <person name="Mikhailova N."/>
            <person name="Richardson P."/>
        </authorList>
    </citation>
    <scope>NUCLEOTIDE SEQUENCE [LARGE SCALE GENOMIC DNA]</scope>
    <source>
        <strain evidence="20 21">NCIMB 400</strain>
    </source>
</reference>
<evidence type="ECO:0000256" key="5">
    <source>
        <dbReference type="ARBA" id="ARBA00022519"/>
    </source>
</evidence>
<keyword evidence="4 18" id="KW-1003">Cell membrane</keyword>
<feature type="domain" description="Thioredoxin" evidence="19">
    <location>
        <begin position="485"/>
        <end position="627"/>
    </location>
</feature>
<evidence type="ECO:0000256" key="8">
    <source>
        <dbReference type="ARBA" id="ARBA00022748"/>
    </source>
</evidence>
<dbReference type="InterPro" id="IPR036929">
    <property type="entry name" value="DsbDN_sf"/>
</dbReference>
<feature type="transmembrane region" description="Helical" evidence="18">
    <location>
        <begin position="435"/>
        <end position="454"/>
    </location>
</feature>
<dbReference type="EC" id="1.8.1.8" evidence="18"/>
<dbReference type="InterPro" id="IPR036249">
    <property type="entry name" value="Thioredoxin-like_sf"/>
</dbReference>
<feature type="transmembrane region" description="Helical" evidence="18">
    <location>
        <begin position="411"/>
        <end position="429"/>
    </location>
</feature>
<dbReference type="PROSITE" id="PS00194">
    <property type="entry name" value="THIOREDOXIN_1"/>
    <property type="match status" value="1"/>
</dbReference>
<evidence type="ECO:0000256" key="16">
    <source>
        <dbReference type="ARBA" id="ARBA00047388"/>
    </source>
</evidence>
<evidence type="ECO:0000259" key="19">
    <source>
        <dbReference type="PROSITE" id="PS51352"/>
    </source>
</evidence>
<keyword evidence="15 18" id="KW-0676">Redox-active center</keyword>
<evidence type="ECO:0000256" key="18">
    <source>
        <dbReference type="HAMAP-Rule" id="MF_00399"/>
    </source>
</evidence>
<keyword evidence="7 18" id="KW-0732">Signal</keyword>
<keyword evidence="13 18" id="KW-0472">Membrane</keyword>
<dbReference type="GO" id="GO:0045454">
    <property type="term" value="P:cell redox homeostasis"/>
    <property type="evidence" value="ECO:0007669"/>
    <property type="project" value="TreeGrafter"/>
</dbReference>
<feature type="disulfide bond" description="Redox-active" evidence="18">
    <location>
        <begin position="143"/>
        <end position="149"/>
    </location>
</feature>
<evidence type="ECO:0000256" key="13">
    <source>
        <dbReference type="ARBA" id="ARBA00023136"/>
    </source>
</evidence>
<dbReference type="InterPro" id="IPR017937">
    <property type="entry name" value="Thioredoxin_CS"/>
</dbReference>
<keyword evidence="21" id="KW-1185">Reference proteome</keyword>
<comment type="catalytic activity">
    <reaction evidence="16 18">
        <text>[protein]-dithiol + NAD(+) = [protein]-disulfide + NADH + H(+)</text>
        <dbReference type="Rhea" id="RHEA:18749"/>
        <dbReference type="Rhea" id="RHEA-COMP:10593"/>
        <dbReference type="Rhea" id="RHEA-COMP:10594"/>
        <dbReference type="ChEBI" id="CHEBI:15378"/>
        <dbReference type="ChEBI" id="CHEBI:29950"/>
        <dbReference type="ChEBI" id="CHEBI:50058"/>
        <dbReference type="ChEBI" id="CHEBI:57540"/>
        <dbReference type="ChEBI" id="CHEBI:57945"/>
        <dbReference type="EC" id="1.8.1.8"/>
    </reaction>
</comment>
<evidence type="ECO:0000256" key="6">
    <source>
        <dbReference type="ARBA" id="ARBA00022692"/>
    </source>
</evidence>
<evidence type="ECO:0000256" key="9">
    <source>
        <dbReference type="ARBA" id="ARBA00022982"/>
    </source>
</evidence>
<dbReference type="Proteomes" id="UP000000684">
    <property type="component" value="Chromosome"/>
</dbReference>
<dbReference type="Gene3D" id="3.40.30.10">
    <property type="entry name" value="Glutaredoxin"/>
    <property type="match status" value="1"/>
</dbReference>
<feature type="chain" id="PRO_5009018786" description="Thiol:disulfide interchange protein DsbD" evidence="18">
    <location>
        <begin position="35"/>
        <end position="628"/>
    </location>
</feature>
<dbReference type="CDD" id="cd02953">
    <property type="entry name" value="DsbDgamma"/>
    <property type="match status" value="1"/>
</dbReference>
<feature type="transmembrane region" description="Helical" evidence="18">
    <location>
        <begin position="290"/>
        <end position="310"/>
    </location>
</feature>
<feature type="transmembrane region" description="Helical" evidence="18">
    <location>
        <begin position="369"/>
        <end position="390"/>
    </location>
</feature>
<name>Q07WX1_SHEFN</name>
<evidence type="ECO:0000256" key="3">
    <source>
        <dbReference type="ARBA" id="ARBA00022448"/>
    </source>
</evidence>
<evidence type="ECO:0000256" key="1">
    <source>
        <dbReference type="ARBA" id="ARBA00004429"/>
    </source>
</evidence>
<keyword evidence="6 18" id="KW-0812">Transmembrane</keyword>
<dbReference type="HOGENOM" id="CLU_014657_3_0_6"/>
<evidence type="ECO:0000256" key="17">
    <source>
        <dbReference type="ARBA" id="ARBA00047804"/>
    </source>
</evidence>
<feature type="signal peptide" evidence="18">
    <location>
        <begin position="1"/>
        <end position="34"/>
    </location>
</feature>
<dbReference type="KEGG" id="sfr:Sfri_3666"/>
<dbReference type="EMBL" id="CP000447">
    <property type="protein sequence ID" value="ABI73493.1"/>
    <property type="molecule type" value="Genomic_DNA"/>
</dbReference>
<keyword evidence="8 18" id="KW-0201">Cytochrome c-type biogenesis</keyword>